<evidence type="ECO:0000256" key="1">
    <source>
        <dbReference type="SAM" id="Coils"/>
    </source>
</evidence>
<proteinExistence type="predicted"/>
<feature type="coiled-coil region" evidence="1">
    <location>
        <begin position="25"/>
        <end position="52"/>
    </location>
</feature>
<evidence type="ECO:0000313" key="4">
    <source>
        <dbReference type="Proteomes" id="UP000826775"/>
    </source>
</evidence>
<geneLocation type="plasmid" evidence="3 4">
    <name>pNHP190003_4</name>
</geneLocation>
<accession>A0ABN6I449</accession>
<gene>
    <name evidence="3" type="ORF">NHP190003_16360</name>
</gene>
<keyword evidence="3" id="KW-0614">Plasmid</keyword>
<feature type="compositionally biased region" description="Basic and acidic residues" evidence="2">
    <location>
        <begin position="112"/>
        <end position="125"/>
    </location>
</feature>
<protein>
    <submittedName>
        <fullName evidence="3">Uncharacterized protein</fullName>
    </submittedName>
</protein>
<evidence type="ECO:0000256" key="2">
    <source>
        <dbReference type="SAM" id="MobiDB-lite"/>
    </source>
</evidence>
<keyword evidence="1" id="KW-0175">Coiled coil</keyword>
<name>A0ABN6I449_9HELI</name>
<feature type="region of interest" description="Disordered" evidence="2">
    <location>
        <begin position="106"/>
        <end position="150"/>
    </location>
</feature>
<keyword evidence="4" id="KW-1185">Reference proteome</keyword>
<organism evidence="3 4">
    <name type="scientific">Helicobacter gastrocanis</name>
    <dbReference type="NCBI Taxonomy" id="2849641"/>
    <lineage>
        <taxon>Bacteria</taxon>
        <taxon>Pseudomonadati</taxon>
        <taxon>Campylobacterota</taxon>
        <taxon>Epsilonproteobacteria</taxon>
        <taxon>Campylobacterales</taxon>
        <taxon>Helicobacteraceae</taxon>
        <taxon>Helicobacter</taxon>
    </lineage>
</organism>
<dbReference type="EMBL" id="AP024818">
    <property type="protein sequence ID" value="BCZ18354.1"/>
    <property type="molecule type" value="Genomic_DNA"/>
</dbReference>
<sequence length="150" mass="17534">MAKKDEKDYSKFSRRFLEDLESRLHNEIIRVRDKYKETKAKYEKELKAFKGKATREIELFTSKMHKEIVAFENKIKKELEAIKAHGVKKTEEKQKVNEALNNLIYTQGQGSKKADATPDKQDTKPAQETQKPQEVKINPTQNQAQKQENP</sequence>
<evidence type="ECO:0000313" key="3">
    <source>
        <dbReference type="EMBL" id="BCZ18354.1"/>
    </source>
</evidence>
<reference evidence="3 4" key="1">
    <citation type="submission" date="2021-07" db="EMBL/GenBank/DDBJ databases">
        <title>Novel Helicobacter sp. Isolated from a dog.</title>
        <authorList>
            <person name="Rimbara E."/>
            <person name="Suzuki M."/>
        </authorList>
    </citation>
    <scope>NUCLEOTIDE SEQUENCE [LARGE SCALE GENOMIC DNA]</scope>
    <source>
        <strain evidence="4">NHP19-003</strain>
        <plasmid evidence="3 4">pNHP190003_4</plasmid>
    </source>
</reference>
<feature type="compositionally biased region" description="Polar residues" evidence="2">
    <location>
        <begin position="126"/>
        <end position="150"/>
    </location>
</feature>
<dbReference type="RefSeq" id="WP_221281356.1">
    <property type="nucleotide sequence ID" value="NZ_AP024818.1"/>
</dbReference>
<dbReference type="Proteomes" id="UP000826775">
    <property type="component" value="Plasmid pNHP190003_4"/>
</dbReference>